<dbReference type="Pfam" id="PF03009">
    <property type="entry name" value="GDPD"/>
    <property type="match status" value="1"/>
</dbReference>
<feature type="domain" description="GP-PDE" evidence="1">
    <location>
        <begin position="1"/>
        <end position="228"/>
    </location>
</feature>
<dbReference type="OrthoDB" id="9795622at2"/>
<dbReference type="PANTHER" id="PTHR46211">
    <property type="entry name" value="GLYCEROPHOSPHORYL DIESTER PHOSPHODIESTERASE"/>
    <property type="match status" value="1"/>
</dbReference>
<sequence>MKIFAHRGASGDFPENTKSAILEALKVGVDGIEVDIQSAIDNYMLIHDSWLDRTTSGQGKVSDFTAQQLSSLDAGNGEQIPTLQQLLDWNNNKTLLNIELKHAFELEKFADILISNIEKGVISKSNILVSSFDHHQIHWLKNALPWLNIGALTSSIPLNYAKFAQELNAFSVHVDKSFVNKAFVDDAIDRGLQVYAYTVDKPEDIAHMLKIGVHGIFTNYPAIAKKYLANTIT</sequence>
<protein>
    <submittedName>
        <fullName evidence="2">Glycerophosphoryl diester phosphodiesterase</fullName>
    </submittedName>
</protein>
<dbReference type="InterPro" id="IPR030395">
    <property type="entry name" value="GP_PDE_dom"/>
</dbReference>
<evidence type="ECO:0000313" key="3">
    <source>
        <dbReference type="Proteomes" id="UP000321419"/>
    </source>
</evidence>
<dbReference type="GO" id="GO:0008081">
    <property type="term" value="F:phosphoric diester hydrolase activity"/>
    <property type="evidence" value="ECO:0007669"/>
    <property type="project" value="InterPro"/>
</dbReference>
<name>A0A510XS63_9GAMM</name>
<evidence type="ECO:0000259" key="1">
    <source>
        <dbReference type="PROSITE" id="PS51704"/>
    </source>
</evidence>
<dbReference type="PROSITE" id="PS51704">
    <property type="entry name" value="GP_PDE"/>
    <property type="match status" value="1"/>
</dbReference>
<dbReference type="GO" id="GO:0006629">
    <property type="term" value="P:lipid metabolic process"/>
    <property type="evidence" value="ECO:0007669"/>
    <property type="project" value="InterPro"/>
</dbReference>
<organism evidence="2 3">
    <name type="scientific">Pseudoalteromonas espejiana</name>
    <dbReference type="NCBI Taxonomy" id="28107"/>
    <lineage>
        <taxon>Bacteria</taxon>
        <taxon>Pseudomonadati</taxon>
        <taxon>Pseudomonadota</taxon>
        <taxon>Gammaproteobacteria</taxon>
        <taxon>Alteromonadales</taxon>
        <taxon>Pseudoalteromonadaceae</taxon>
        <taxon>Pseudoalteromonas</taxon>
    </lineage>
</organism>
<reference evidence="2 3" key="1">
    <citation type="submission" date="2019-07" db="EMBL/GenBank/DDBJ databases">
        <title>Whole genome shotgun sequence of Pseudoalteromonas espejiana NBRC 102222.</title>
        <authorList>
            <person name="Hosoyama A."/>
            <person name="Uohara A."/>
            <person name="Ohji S."/>
            <person name="Ichikawa N."/>
        </authorList>
    </citation>
    <scope>NUCLEOTIDE SEQUENCE [LARGE SCALE GENOMIC DNA]</scope>
    <source>
        <strain evidence="2 3">NBRC 102222</strain>
    </source>
</reference>
<dbReference type="RefSeq" id="WP_089348616.1">
    <property type="nucleotide sequence ID" value="NZ_BJUM01000005.1"/>
</dbReference>
<evidence type="ECO:0000313" key="2">
    <source>
        <dbReference type="EMBL" id="GEK53878.1"/>
    </source>
</evidence>
<dbReference type="EMBL" id="BJUM01000005">
    <property type="protein sequence ID" value="GEK53878.1"/>
    <property type="molecule type" value="Genomic_DNA"/>
</dbReference>
<dbReference type="InterPro" id="IPR017946">
    <property type="entry name" value="PLC-like_Pdiesterase_TIM-brl"/>
</dbReference>
<dbReference type="AlphaFoldDB" id="A0A510XS63"/>
<comment type="caution">
    <text evidence="2">The sequence shown here is derived from an EMBL/GenBank/DDBJ whole genome shotgun (WGS) entry which is preliminary data.</text>
</comment>
<keyword evidence="3" id="KW-1185">Reference proteome</keyword>
<accession>A0A510XS63</accession>
<dbReference type="SUPFAM" id="SSF51695">
    <property type="entry name" value="PLC-like phosphodiesterases"/>
    <property type="match status" value="1"/>
</dbReference>
<gene>
    <name evidence="2" type="ORF">PES01_07230</name>
</gene>
<dbReference type="PANTHER" id="PTHR46211:SF1">
    <property type="entry name" value="GLYCEROPHOSPHODIESTER PHOSPHODIESTERASE, CYTOPLASMIC"/>
    <property type="match status" value="1"/>
</dbReference>
<proteinExistence type="predicted"/>
<dbReference type="Gene3D" id="3.20.20.190">
    <property type="entry name" value="Phosphatidylinositol (PI) phosphodiesterase"/>
    <property type="match status" value="1"/>
</dbReference>
<dbReference type="Proteomes" id="UP000321419">
    <property type="component" value="Unassembled WGS sequence"/>
</dbReference>